<dbReference type="Pfam" id="PF14062">
    <property type="entry name" value="DUF4253"/>
    <property type="match status" value="1"/>
</dbReference>
<dbReference type="RefSeq" id="WP_067360003.1">
    <property type="nucleotide sequence ID" value="NZ_JBIUBN010000001.1"/>
</dbReference>
<dbReference type="Proteomes" id="UP000070620">
    <property type="component" value="Unassembled WGS sequence"/>
</dbReference>
<sequence length="264" mass="28166">MTADLSRLLAALPPDMLPPGRPVSPEGGGPPGYWLSDESVTDLGLWARLRARHRESGLWPLLLTGLASDETRPWVAGEVWPAGMSAPDRHDPAQVLAAWWRDSTTTGEDDDPDAPGQATAPFGRTWPGLAAPGEPDEPADDCADGYAEFLVAGSTRLGLVPAARSADTLAVTGWSGPANHVGDAGQLSAVLRSWEERFGVRVVGVGFDTLQLSVAAPPTSIEHARRVAAEHFAFCPDNVWQGAGSLQAYAEQVVGAPSWWFWWD</sequence>
<comment type="caution">
    <text evidence="3">The sequence shown here is derived from an EMBL/GenBank/DDBJ whole genome shotgun (WGS) entry which is preliminary data.</text>
</comment>
<feature type="region of interest" description="Disordered" evidence="1">
    <location>
        <begin position="104"/>
        <end position="142"/>
    </location>
</feature>
<dbReference type="EMBL" id="LRQV01000007">
    <property type="protein sequence ID" value="KXK63273.1"/>
    <property type="molecule type" value="Genomic_DNA"/>
</dbReference>
<reference evidence="3 4" key="1">
    <citation type="submission" date="2016-01" db="EMBL/GenBank/DDBJ databases">
        <title>Whole genome sequence and analysis of Micromonospora rosaria DSM 803, which can produce antibacterial substance rosamicin.</title>
        <authorList>
            <person name="Yang H."/>
            <person name="He X."/>
            <person name="Zhu D."/>
        </authorList>
    </citation>
    <scope>NUCLEOTIDE SEQUENCE [LARGE SCALE GENOMIC DNA]</scope>
    <source>
        <strain evidence="3 4">DSM 803</strain>
    </source>
</reference>
<dbReference type="InterPro" id="IPR025349">
    <property type="entry name" value="DUF4253"/>
</dbReference>
<feature type="region of interest" description="Disordered" evidence="1">
    <location>
        <begin position="11"/>
        <end position="31"/>
    </location>
</feature>
<gene>
    <name evidence="3" type="ORF">AWW66_04010</name>
</gene>
<keyword evidence="4" id="KW-1185">Reference proteome</keyword>
<name>A0A136PY42_9ACTN</name>
<evidence type="ECO:0000313" key="4">
    <source>
        <dbReference type="Proteomes" id="UP000070620"/>
    </source>
</evidence>
<evidence type="ECO:0000256" key="1">
    <source>
        <dbReference type="SAM" id="MobiDB-lite"/>
    </source>
</evidence>
<dbReference type="AlphaFoldDB" id="A0A136PY42"/>
<evidence type="ECO:0000259" key="2">
    <source>
        <dbReference type="Pfam" id="PF14062"/>
    </source>
</evidence>
<organism evidence="3 4">
    <name type="scientific">Micromonospora rosaria</name>
    <dbReference type="NCBI Taxonomy" id="47874"/>
    <lineage>
        <taxon>Bacteria</taxon>
        <taxon>Bacillati</taxon>
        <taxon>Actinomycetota</taxon>
        <taxon>Actinomycetes</taxon>
        <taxon>Micromonosporales</taxon>
        <taxon>Micromonosporaceae</taxon>
        <taxon>Micromonospora</taxon>
    </lineage>
</organism>
<feature type="domain" description="DUF4253" evidence="2">
    <location>
        <begin position="156"/>
        <end position="264"/>
    </location>
</feature>
<protein>
    <recommendedName>
        <fullName evidence="2">DUF4253 domain-containing protein</fullName>
    </recommendedName>
</protein>
<evidence type="ECO:0000313" key="3">
    <source>
        <dbReference type="EMBL" id="KXK63273.1"/>
    </source>
</evidence>
<accession>A0A136PY42</accession>
<proteinExistence type="predicted"/>